<dbReference type="InterPro" id="IPR000719">
    <property type="entry name" value="Prot_kinase_dom"/>
</dbReference>
<dbReference type="PANTHER" id="PTHR28657:SF3">
    <property type="entry name" value="INDOLEAMINE 2,3-DIOXYGENASE"/>
    <property type="match status" value="1"/>
</dbReference>
<dbReference type="GO" id="GO:0020037">
    <property type="term" value="F:heme binding"/>
    <property type="evidence" value="ECO:0007669"/>
    <property type="project" value="InterPro"/>
</dbReference>
<evidence type="ECO:0000256" key="5">
    <source>
        <dbReference type="SAM" id="MobiDB-lite"/>
    </source>
</evidence>
<dbReference type="SUPFAM" id="SSF140959">
    <property type="entry name" value="Indolic compounds 2,3-dioxygenase-like"/>
    <property type="match status" value="1"/>
</dbReference>
<feature type="domain" description="Protein kinase" evidence="6">
    <location>
        <begin position="85"/>
        <end position="360"/>
    </location>
</feature>
<feature type="compositionally biased region" description="Basic and acidic residues" evidence="5">
    <location>
        <begin position="158"/>
        <end position="167"/>
    </location>
</feature>
<keyword evidence="3 4" id="KW-0408">Iron</keyword>
<evidence type="ECO:0000256" key="4">
    <source>
        <dbReference type="PIRSR" id="PIRSR600898-1"/>
    </source>
</evidence>
<evidence type="ECO:0000256" key="1">
    <source>
        <dbReference type="ARBA" id="ARBA00007119"/>
    </source>
</evidence>
<keyword evidence="8" id="KW-1185">Reference proteome</keyword>
<protein>
    <submittedName>
        <fullName evidence="7">12536_t:CDS:1</fullName>
    </submittedName>
</protein>
<keyword evidence="4" id="KW-0349">Heme</keyword>
<dbReference type="Pfam" id="PF01231">
    <property type="entry name" value="IDO"/>
    <property type="match status" value="1"/>
</dbReference>
<dbReference type="InterPro" id="IPR037217">
    <property type="entry name" value="Trp/Indoleamine_2_3_dOase-like"/>
</dbReference>
<feature type="region of interest" description="Disordered" evidence="5">
    <location>
        <begin position="153"/>
        <end position="210"/>
    </location>
</feature>
<dbReference type="Pfam" id="PF07714">
    <property type="entry name" value="PK_Tyr_Ser-Thr"/>
    <property type="match status" value="1"/>
</dbReference>
<reference evidence="7" key="1">
    <citation type="submission" date="2022-08" db="EMBL/GenBank/DDBJ databases">
        <authorList>
            <person name="Kallberg Y."/>
            <person name="Tangrot J."/>
            <person name="Rosling A."/>
        </authorList>
    </citation>
    <scope>NUCLEOTIDE SEQUENCE</scope>
    <source>
        <strain evidence="7">Wild A</strain>
    </source>
</reference>
<accession>A0A9W4SJ03</accession>
<dbReference type="FunFam" id="1.20.58.480:FF:000005">
    <property type="entry name" value="Indoleamine 2,3-dioxygenase family protein"/>
    <property type="match status" value="1"/>
</dbReference>
<dbReference type="InterPro" id="IPR000898">
    <property type="entry name" value="Indolamine_dOase"/>
</dbReference>
<evidence type="ECO:0000313" key="7">
    <source>
        <dbReference type="EMBL" id="CAI2171236.1"/>
    </source>
</evidence>
<dbReference type="AlphaFoldDB" id="A0A9W4SJ03"/>
<comment type="similarity">
    <text evidence="1">Belongs to the indoleamine 2,3-dioxygenase family.</text>
</comment>
<organism evidence="7 8">
    <name type="scientific">Funneliformis geosporum</name>
    <dbReference type="NCBI Taxonomy" id="1117311"/>
    <lineage>
        <taxon>Eukaryota</taxon>
        <taxon>Fungi</taxon>
        <taxon>Fungi incertae sedis</taxon>
        <taxon>Mucoromycota</taxon>
        <taxon>Glomeromycotina</taxon>
        <taxon>Glomeromycetes</taxon>
        <taxon>Glomerales</taxon>
        <taxon>Glomeraceae</taxon>
        <taxon>Funneliformis</taxon>
    </lineage>
</organism>
<proteinExistence type="inferred from homology"/>
<dbReference type="GO" id="GO:0046872">
    <property type="term" value="F:metal ion binding"/>
    <property type="evidence" value="ECO:0007669"/>
    <property type="project" value="UniProtKB-KW"/>
</dbReference>
<sequence>MKNAEFDFSAASEAALLNEITKKKDQYEYCQEGTDGPLKIQWQKPHETNEKDAWRNTLGKNFESVLKNRDSKKYRSLPTSSKKPEERLKIKDARRFGMVDPFKYASYIDDKGWNPIAYFAQELQKEEEMKKRKGDNSNTTNEAEDLVNMIITGNLSRSGRESQRRDSGVSNVNSKPERNRKSSVSSTSTIKPPVPNKSSKRIQEKRNSKICPTSTGLNRIHCKNLVHRNLHCGNILIHSSMTLISDLGLCRRADNPHATGGAFGVLPYVAPEILRAKPYTKAADVYSFGTVMWELAFGRKPFSDRAHDLELATDIVNGAHPEIIEEIPECYLDLMKRCWDLDPFARPSAERLYVTVGEWLCKVFNVRESNISVQFLEAERRRLASIREGTGTINTPDQIESPINTPIHSPTSSEFNFDKHEHFEATFKSSFLKFESLQEPTIIFTRTNDPREHLAGLFKGMIRNASRNHRIHRIQFDLFRNKSTLMGAFAPSRSRLYAQPHDFNILQDDMEHDTSLPTFMVGYKNGFLPRQEPLAKLPERFYALEYLLQNMPIHLPNGKGGLLAKGQLGEAVKDLPQYDVSDIYDQRLLSALFRDYTFLTSAYLLEPCDIMYREKKDYGLGRSVLPKNIAIPLTTIAEKLHTFPFMEYALSYSLYNYQRIDPSKPIIYPNLKLVRAFAGTPSEHGFILVHVAMVAHSGNLVKHATEILDATQEQDRVKFNNALKHLNDTMTLINQEMDSMWERSNSMDYLKFRTFIMGSKNQPMFPNGVVYEGVSEKPLFYRGESGANDSMIPCMDNLLQITSKLPNNPLTEVLKDFRKYRPTNHKEFLDFVQRKAEEVNVRGFAIHDANSTALYLANMDQIRAFRHRHWNFAKEYIIKNTTHPVATGGSPIVTWLPNQLGTILDQMNIVGQTINYNELMPENKIIVDEIINKVDSQERVLKREVEFLKQKFGSNQDRVVV</sequence>
<feature type="binding site" description="proximal binding residue" evidence="4">
    <location>
        <position position="869"/>
    </location>
    <ligand>
        <name>heme b</name>
        <dbReference type="ChEBI" id="CHEBI:60344"/>
    </ligand>
    <ligandPart>
        <name>Fe</name>
        <dbReference type="ChEBI" id="CHEBI:18248"/>
    </ligandPart>
</feature>
<evidence type="ECO:0000256" key="3">
    <source>
        <dbReference type="ARBA" id="ARBA00023004"/>
    </source>
</evidence>
<dbReference type="PROSITE" id="PS50011">
    <property type="entry name" value="PROTEIN_KINASE_DOM"/>
    <property type="match status" value="1"/>
</dbReference>
<dbReference type="Gene3D" id="1.10.510.10">
    <property type="entry name" value="Transferase(Phosphotransferase) domain 1"/>
    <property type="match status" value="1"/>
</dbReference>
<dbReference type="GO" id="GO:0016702">
    <property type="term" value="F:oxidoreductase activity, acting on single donors with incorporation of molecular oxygen, incorporation of two atoms of oxygen"/>
    <property type="evidence" value="ECO:0007669"/>
    <property type="project" value="UniProtKB-ARBA"/>
</dbReference>
<dbReference type="GO" id="GO:0004672">
    <property type="term" value="F:protein kinase activity"/>
    <property type="evidence" value="ECO:0007669"/>
    <property type="project" value="InterPro"/>
</dbReference>
<dbReference type="InterPro" id="IPR011009">
    <property type="entry name" value="Kinase-like_dom_sf"/>
</dbReference>
<dbReference type="GO" id="GO:0019441">
    <property type="term" value="P:L-tryptophan catabolic process to kynurenine"/>
    <property type="evidence" value="ECO:0007669"/>
    <property type="project" value="InterPro"/>
</dbReference>
<dbReference type="EMBL" id="CAMKVN010000797">
    <property type="protein sequence ID" value="CAI2171236.1"/>
    <property type="molecule type" value="Genomic_DNA"/>
</dbReference>
<dbReference type="SUPFAM" id="SSF56112">
    <property type="entry name" value="Protein kinase-like (PK-like)"/>
    <property type="match status" value="1"/>
</dbReference>
<dbReference type="InterPro" id="IPR001245">
    <property type="entry name" value="Ser-Thr/Tyr_kinase_cat_dom"/>
</dbReference>
<name>A0A9W4SJ03_9GLOM</name>
<dbReference type="Gene3D" id="1.20.58.480">
    <property type="match status" value="1"/>
</dbReference>
<evidence type="ECO:0000256" key="2">
    <source>
        <dbReference type="ARBA" id="ARBA00022723"/>
    </source>
</evidence>
<dbReference type="OrthoDB" id="10262710at2759"/>
<gene>
    <name evidence="7" type="ORF">FWILDA_LOCUS4979</name>
</gene>
<evidence type="ECO:0000259" key="6">
    <source>
        <dbReference type="PROSITE" id="PS50011"/>
    </source>
</evidence>
<evidence type="ECO:0000313" key="8">
    <source>
        <dbReference type="Proteomes" id="UP001153678"/>
    </source>
</evidence>
<dbReference type="GO" id="GO:0005524">
    <property type="term" value="F:ATP binding"/>
    <property type="evidence" value="ECO:0007669"/>
    <property type="project" value="InterPro"/>
</dbReference>
<dbReference type="Proteomes" id="UP001153678">
    <property type="component" value="Unassembled WGS sequence"/>
</dbReference>
<keyword evidence="2 4" id="KW-0479">Metal-binding</keyword>
<comment type="caution">
    <text evidence="7">The sequence shown here is derived from an EMBL/GenBank/DDBJ whole genome shotgun (WGS) entry which is preliminary data.</text>
</comment>
<dbReference type="PANTHER" id="PTHR28657">
    <property type="entry name" value="INDOLEAMINE 2,3-DIOXYGENASE"/>
    <property type="match status" value="1"/>
</dbReference>